<protein>
    <recommendedName>
        <fullName evidence="3">CYTH domain-containing protein</fullName>
    </recommendedName>
</protein>
<proteinExistence type="predicted"/>
<accession>A0A1V6MY37</accession>
<name>A0A1V6MY37_9ACTN</name>
<dbReference type="AlphaFoldDB" id="A0A1V6MY37"/>
<sequence length="255" mass="27786">MDLLPIEIKVNVEGDVAAALSALRGTGGALMTRRIWFAEDRAGVAEGRVPLLDGGVIVRFRIGSGPDDLTVKLRPSTREQLIGRFENPFDATPFTFRIEEDWSADRRMLAASLVHDHPQGALLGAVQPGGDPAARIDAVQDQFLDVCAPDIRLDGLVALGPVLSTKADDVEIDDLKVDLEAWRVAGLEFLEVSLRVNPKEGESAEELKARAERKQRRLDETVKERGVVIADLPESKTRRVLTVLAEAGRAEAGRP</sequence>
<evidence type="ECO:0000313" key="1">
    <source>
        <dbReference type="EMBL" id="OQD57354.1"/>
    </source>
</evidence>
<reference evidence="2" key="1">
    <citation type="submission" date="2016-11" db="EMBL/GenBank/DDBJ databases">
        <authorList>
            <person name="Schniete J.K."/>
            <person name="Salih T."/>
            <person name="Algora Gallardo L."/>
            <person name="Martinez Fernandez S."/>
            <person name="Herron P.R."/>
        </authorList>
    </citation>
    <scope>NUCLEOTIDE SEQUENCE [LARGE SCALE GENOMIC DNA]</scope>
    <source>
        <strain evidence="2">DSM 41896</strain>
    </source>
</reference>
<dbReference type="EMBL" id="MPOH02000005">
    <property type="protein sequence ID" value="OQD57354.1"/>
    <property type="molecule type" value="Genomic_DNA"/>
</dbReference>
<dbReference type="RefSeq" id="WP_073491786.1">
    <property type="nucleotide sequence ID" value="NZ_MPOH02000005.1"/>
</dbReference>
<evidence type="ECO:0008006" key="3">
    <source>
        <dbReference type="Google" id="ProtNLM"/>
    </source>
</evidence>
<comment type="caution">
    <text evidence="1">The sequence shown here is derived from an EMBL/GenBank/DDBJ whole genome shotgun (WGS) entry which is preliminary data.</text>
</comment>
<gene>
    <name evidence="1" type="ORF">BM536_005105</name>
</gene>
<evidence type="ECO:0000313" key="2">
    <source>
        <dbReference type="Proteomes" id="UP000184286"/>
    </source>
</evidence>
<reference evidence="1 2" key="2">
    <citation type="submission" date="2017-02" db="EMBL/GenBank/DDBJ databases">
        <title>Draft genome sequence of Streptomyces phaeoluteigriseus type strain DSM41896.</title>
        <authorList>
            <person name="Salih T.S."/>
            <person name="Algora Gallardo L."/>
            <person name="Melo Santos T."/>
            <person name="Filgueira Martinez S."/>
            <person name="Herron P.R."/>
        </authorList>
    </citation>
    <scope>NUCLEOTIDE SEQUENCE [LARGE SCALE GENOMIC DNA]</scope>
    <source>
        <strain evidence="1 2">DSM 41896</strain>
    </source>
</reference>
<organism evidence="1 2">
    <name type="scientific">Streptomyces phaeoluteigriseus</name>
    <dbReference type="NCBI Taxonomy" id="114686"/>
    <lineage>
        <taxon>Bacteria</taxon>
        <taxon>Bacillati</taxon>
        <taxon>Actinomycetota</taxon>
        <taxon>Actinomycetes</taxon>
        <taxon>Kitasatosporales</taxon>
        <taxon>Streptomycetaceae</taxon>
        <taxon>Streptomyces</taxon>
        <taxon>Streptomyces aurantiacus group</taxon>
    </lineage>
</organism>
<dbReference type="Proteomes" id="UP000184286">
    <property type="component" value="Unassembled WGS sequence"/>
</dbReference>
<dbReference type="OrthoDB" id="4149797at2"/>